<feature type="compositionally biased region" description="Basic and acidic residues" evidence="1">
    <location>
        <begin position="225"/>
        <end position="240"/>
    </location>
</feature>
<proteinExistence type="predicted"/>
<protein>
    <submittedName>
        <fullName evidence="2">Uncharacterized protein</fullName>
    </submittedName>
</protein>
<dbReference type="RefSeq" id="WP_278523437.1">
    <property type="nucleotide sequence ID" value="NZ_JADIIN010000059.1"/>
</dbReference>
<feature type="region of interest" description="Disordered" evidence="1">
    <location>
        <begin position="225"/>
        <end position="247"/>
    </location>
</feature>
<dbReference type="AlphaFoldDB" id="A0A843AJ05"/>
<sequence>MNEISTTNTGLSELNSKGIVTINTILVPKSIDEEIHNNELLANVFATVIENNNYFSEIPVKKDKKGKVKEIKKWINISGWSFIDRVLKITPHIVKSELKFVKREKAKERLEYCCTCELRTIEGLVFSTALGKANSGEEYKEKFTESKLESLAQSRAISKAHRLYFQDILEKLNLNNDLIIEADFVNKKDPENATELIDKHSEMMKKHSLLPDEEIDKNTEKLKNELEESREIQKKKETREGPVITGSFTKKEDEETIAEKAIEDSEKRAKENKDFKKANEIEKNNDLVDDPGARQFLKDIIIDIGSNNESLIKKEIADRVKDNDSGVTMKEATRAIEELERNGCPV</sequence>
<evidence type="ECO:0000313" key="3">
    <source>
        <dbReference type="Proteomes" id="UP000658733"/>
    </source>
</evidence>
<evidence type="ECO:0000313" key="2">
    <source>
        <dbReference type="EMBL" id="MBF4469156.1"/>
    </source>
</evidence>
<name>A0A843AJ05_METAZ</name>
<dbReference type="EMBL" id="JADIIN010000059">
    <property type="protein sequence ID" value="MBF4469156.1"/>
    <property type="molecule type" value="Genomic_DNA"/>
</dbReference>
<gene>
    <name evidence="2" type="ORF">ISP01_07095</name>
</gene>
<evidence type="ECO:0000256" key="1">
    <source>
        <dbReference type="SAM" id="MobiDB-lite"/>
    </source>
</evidence>
<accession>A0A843AJ05</accession>
<organism evidence="2 3">
    <name type="scientific">Methanobrevibacter arboriphilus</name>
    <dbReference type="NCBI Taxonomy" id="39441"/>
    <lineage>
        <taxon>Archaea</taxon>
        <taxon>Methanobacteriati</taxon>
        <taxon>Methanobacteriota</taxon>
        <taxon>Methanomada group</taxon>
        <taxon>Methanobacteria</taxon>
        <taxon>Methanobacteriales</taxon>
        <taxon>Methanobacteriaceae</taxon>
        <taxon>Methanobrevibacter</taxon>
    </lineage>
</organism>
<reference evidence="2" key="1">
    <citation type="submission" date="2020-10" db="EMBL/GenBank/DDBJ databases">
        <title>Dehalococcoides mccartyi of a TCE/Cr reducing biochatode.</title>
        <authorList>
            <person name="Matturro B."/>
        </authorList>
    </citation>
    <scope>NUCLEOTIDE SEQUENCE</scope>
    <source>
        <strain evidence="2">Bin4</strain>
    </source>
</reference>
<dbReference type="Proteomes" id="UP000658733">
    <property type="component" value="Unassembled WGS sequence"/>
</dbReference>
<comment type="caution">
    <text evidence="2">The sequence shown here is derived from an EMBL/GenBank/DDBJ whole genome shotgun (WGS) entry which is preliminary data.</text>
</comment>